<proteinExistence type="predicted"/>
<reference evidence="1" key="1">
    <citation type="journal article" date="2020" name="Fungal Divers.">
        <title>Resolving the Mortierellaceae phylogeny through synthesis of multi-gene phylogenetics and phylogenomics.</title>
        <authorList>
            <person name="Vandepol N."/>
            <person name="Liber J."/>
            <person name="Desiro A."/>
            <person name="Na H."/>
            <person name="Kennedy M."/>
            <person name="Barry K."/>
            <person name="Grigoriev I.V."/>
            <person name="Miller A.N."/>
            <person name="O'Donnell K."/>
            <person name="Stajich J.E."/>
            <person name="Bonito G."/>
        </authorList>
    </citation>
    <scope>NUCLEOTIDE SEQUENCE</scope>
    <source>
        <strain evidence="1">MES-2147</strain>
    </source>
</reference>
<organism evidence="1 2">
    <name type="scientific">Modicella reniformis</name>
    <dbReference type="NCBI Taxonomy" id="1440133"/>
    <lineage>
        <taxon>Eukaryota</taxon>
        <taxon>Fungi</taxon>
        <taxon>Fungi incertae sedis</taxon>
        <taxon>Mucoromycota</taxon>
        <taxon>Mortierellomycotina</taxon>
        <taxon>Mortierellomycetes</taxon>
        <taxon>Mortierellales</taxon>
        <taxon>Mortierellaceae</taxon>
        <taxon>Modicella</taxon>
    </lineage>
</organism>
<gene>
    <name evidence="1" type="ORF">BGZ65_000108</name>
</gene>
<dbReference type="EMBL" id="JAAAHW010005656">
    <property type="protein sequence ID" value="KAF9967221.1"/>
    <property type="molecule type" value="Genomic_DNA"/>
</dbReference>
<sequence length="86" mass="9820">DCMEGGWLKRGPEVIATTAVAEAYQTAETIIVDWTSAQSMLNNDHEPSMQQDNRKPVLETLHSKGRRTEWYADWEKIDWTKDGIAP</sequence>
<name>A0A9P6M5J0_9FUNG</name>
<dbReference type="AlphaFoldDB" id="A0A9P6M5J0"/>
<feature type="non-terminal residue" evidence="1">
    <location>
        <position position="1"/>
    </location>
</feature>
<evidence type="ECO:0000313" key="2">
    <source>
        <dbReference type="Proteomes" id="UP000749646"/>
    </source>
</evidence>
<keyword evidence="2" id="KW-1185">Reference proteome</keyword>
<dbReference type="OrthoDB" id="333024at2759"/>
<dbReference type="Gene3D" id="3.40.50.720">
    <property type="entry name" value="NAD(P)-binding Rossmann-like Domain"/>
    <property type="match status" value="1"/>
</dbReference>
<comment type="caution">
    <text evidence="1">The sequence shown here is derived from an EMBL/GenBank/DDBJ whole genome shotgun (WGS) entry which is preliminary data.</text>
</comment>
<evidence type="ECO:0000313" key="1">
    <source>
        <dbReference type="EMBL" id="KAF9967221.1"/>
    </source>
</evidence>
<protein>
    <submittedName>
        <fullName evidence="1">Uncharacterized protein</fullName>
    </submittedName>
</protein>
<accession>A0A9P6M5J0</accession>
<dbReference type="Proteomes" id="UP000749646">
    <property type="component" value="Unassembled WGS sequence"/>
</dbReference>